<dbReference type="InterPro" id="IPR036286">
    <property type="entry name" value="LexA/Signal_pep-like_sf"/>
</dbReference>
<dbReference type="InterPro" id="IPR001387">
    <property type="entry name" value="Cro/C1-type_HTH"/>
</dbReference>
<dbReference type="GO" id="GO:0003677">
    <property type="term" value="F:DNA binding"/>
    <property type="evidence" value="ECO:0007669"/>
    <property type="project" value="InterPro"/>
</dbReference>
<dbReference type="SUPFAM" id="SSF51306">
    <property type="entry name" value="LexA/Signal peptidase"/>
    <property type="match status" value="1"/>
</dbReference>
<gene>
    <name evidence="3" type="primary">CI</name>
    <name evidence="2" type="ORF">Xinn_03655</name>
    <name evidence="3" type="ORF">XIS1_1720006</name>
</gene>
<name>A0A1N6MW39_9GAMM</name>
<dbReference type="InterPro" id="IPR015927">
    <property type="entry name" value="Peptidase_S24_S26A/B/C"/>
</dbReference>
<dbReference type="SMART" id="SM00530">
    <property type="entry name" value="HTH_XRE"/>
    <property type="match status" value="1"/>
</dbReference>
<protein>
    <submittedName>
        <fullName evidence="2 3">Repressor</fullName>
    </submittedName>
</protein>
<dbReference type="CDD" id="cd00093">
    <property type="entry name" value="HTH_XRE"/>
    <property type="match status" value="1"/>
</dbReference>
<dbReference type="EMBL" id="NIBU01000079">
    <property type="protein sequence ID" value="PHM29478.1"/>
    <property type="molecule type" value="Genomic_DNA"/>
</dbReference>
<dbReference type="InterPro" id="IPR039418">
    <property type="entry name" value="LexA-like"/>
</dbReference>
<dbReference type="InterPro" id="IPR050077">
    <property type="entry name" value="LexA_repressor"/>
</dbReference>
<proteinExistence type="predicted"/>
<dbReference type="Pfam" id="PF00717">
    <property type="entry name" value="Peptidase_S24"/>
    <property type="match status" value="1"/>
</dbReference>
<reference evidence="3" key="1">
    <citation type="submission" date="2016-12" db="EMBL/GenBank/DDBJ databases">
        <authorList>
            <person name="Song W.-J."/>
            <person name="Kurnit D.M."/>
        </authorList>
    </citation>
    <scope>NUCLEOTIDE SEQUENCE [LARGE SCALE GENOMIC DNA]</scope>
    <source>
        <strain evidence="3">HGB1681</strain>
    </source>
</reference>
<evidence type="ECO:0000259" key="1">
    <source>
        <dbReference type="PROSITE" id="PS50943"/>
    </source>
</evidence>
<keyword evidence="5" id="KW-1185">Reference proteome</keyword>
<dbReference type="Gene3D" id="1.10.260.40">
    <property type="entry name" value="lambda repressor-like DNA-binding domains"/>
    <property type="match status" value="1"/>
</dbReference>
<dbReference type="PANTHER" id="PTHR33516">
    <property type="entry name" value="LEXA REPRESSOR"/>
    <property type="match status" value="1"/>
</dbReference>
<reference evidence="4" key="2">
    <citation type="submission" date="2016-12" db="EMBL/GenBank/DDBJ databases">
        <authorList>
            <person name="Gaudriault S."/>
        </authorList>
    </citation>
    <scope>NUCLEOTIDE SEQUENCE [LARGE SCALE GENOMIC DNA]</scope>
    <source>
        <strain evidence="4">HGB1681 (deposited as PTA-6826 in the American Type Culture Collection)</strain>
    </source>
</reference>
<evidence type="ECO:0000313" key="2">
    <source>
        <dbReference type="EMBL" id="PHM29478.1"/>
    </source>
</evidence>
<dbReference type="Gene3D" id="2.10.109.10">
    <property type="entry name" value="Umud Fragment, subunit A"/>
    <property type="match status" value="1"/>
</dbReference>
<dbReference type="InterPro" id="IPR010982">
    <property type="entry name" value="Lambda_DNA-bd_dom_sf"/>
</dbReference>
<dbReference type="PANTHER" id="PTHR33516:SF2">
    <property type="entry name" value="LEXA REPRESSOR-RELATED"/>
    <property type="match status" value="1"/>
</dbReference>
<reference evidence="2 5" key="3">
    <citation type="journal article" date="2017" name="Nat. Microbiol.">
        <title>Natural product diversity associated with the nematode symbionts Photorhabdus and Xenorhabdus.</title>
        <authorList>
            <person name="Tobias N.J."/>
            <person name="Wolff H."/>
            <person name="Djahanschiri B."/>
            <person name="Grundmann F."/>
            <person name="Kronenwerth M."/>
            <person name="Shi Y.M."/>
            <person name="Simonyi S."/>
            <person name="Grun P."/>
            <person name="Shapiro-Ilan D."/>
            <person name="Pidot S.J."/>
            <person name="Stinear T.P."/>
            <person name="Ebersberger I."/>
            <person name="Bode H.B."/>
        </authorList>
    </citation>
    <scope>NUCLEOTIDE SEQUENCE [LARGE SCALE GENOMIC DNA]</scope>
    <source>
        <strain evidence="2 5">DSM 16336</strain>
    </source>
</reference>
<dbReference type="SUPFAM" id="SSF47413">
    <property type="entry name" value="lambda repressor-like DNA-binding domains"/>
    <property type="match status" value="1"/>
</dbReference>
<sequence>MSFMKKKLTTEQLADARRLKAIYESKKKQLGISQEKFADELGKSQGAISHYLNGINALNLEIAADFANKLGIRITDFSSSLDRQAKKLLTAVYGKNTTLAEEADTSRQYPLLNWADAGNWCEEPLSPYHSQNDTQQYDSTVKCSNRAFWLEVKNDSMTSPSGISIPQGMIILVDPEIRPLANKLVIAKLEGEEQLTFKQLIIEGYDSYLKPLNSQYSMIPLTDKVHILGVVVEARVAQLP</sequence>
<evidence type="ECO:0000313" key="4">
    <source>
        <dbReference type="Proteomes" id="UP000196435"/>
    </source>
</evidence>
<dbReference type="Pfam" id="PF01381">
    <property type="entry name" value="HTH_3"/>
    <property type="match status" value="1"/>
</dbReference>
<dbReference type="PROSITE" id="PS50943">
    <property type="entry name" value="HTH_CROC1"/>
    <property type="match status" value="1"/>
</dbReference>
<evidence type="ECO:0000313" key="5">
    <source>
        <dbReference type="Proteomes" id="UP000224871"/>
    </source>
</evidence>
<accession>A0A1N6MW39</accession>
<feature type="domain" description="HTH cro/C1-type" evidence="1">
    <location>
        <begin position="28"/>
        <end position="77"/>
    </location>
</feature>
<dbReference type="Proteomes" id="UP000224871">
    <property type="component" value="Unassembled WGS sequence"/>
</dbReference>
<dbReference type="EMBL" id="FTLG01000082">
    <property type="protein sequence ID" value="SIP73075.1"/>
    <property type="molecule type" value="Genomic_DNA"/>
</dbReference>
<evidence type="ECO:0000313" key="3">
    <source>
        <dbReference type="EMBL" id="SIP73075.1"/>
    </source>
</evidence>
<dbReference type="CDD" id="cd06529">
    <property type="entry name" value="S24_LexA-like"/>
    <property type="match status" value="1"/>
</dbReference>
<organism evidence="3 4">
    <name type="scientific">Xenorhabdus innexi</name>
    <dbReference type="NCBI Taxonomy" id="290109"/>
    <lineage>
        <taxon>Bacteria</taxon>
        <taxon>Pseudomonadati</taxon>
        <taxon>Pseudomonadota</taxon>
        <taxon>Gammaproteobacteria</taxon>
        <taxon>Enterobacterales</taxon>
        <taxon>Morganellaceae</taxon>
        <taxon>Xenorhabdus</taxon>
    </lineage>
</organism>
<dbReference type="Proteomes" id="UP000196435">
    <property type="component" value="Unassembled WGS sequence"/>
</dbReference>
<dbReference type="AlphaFoldDB" id="A0A1N6MW39"/>